<reference evidence="1 2" key="1">
    <citation type="journal article" date="2021" name="Hortic Res">
        <title>Chromosome-scale assembly of the Dendrobium chrysotoxum genome enhances the understanding of orchid evolution.</title>
        <authorList>
            <person name="Zhang Y."/>
            <person name="Zhang G.Q."/>
            <person name="Zhang D."/>
            <person name="Liu X.D."/>
            <person name="Xu X.Y."/>
            <person name="Sun W.H."/>
            <person name="Yu X."/>
            <person name="Zhu X."/>
            <person name="Wang Z.W."/>
            <person name="Zhao X."/>
            <person name="Zhong W.Y."/>
            <person name="Chen H."/>
            <person name="Yin W.L."/>
            <person name="Huang T."/>
            <person name="Niu S.C."/>
            <person name="Liu Z.J."/>
        </authorList>
    </citation>
    <scope>NUCLEOTIDE SEQUENCE [LARGE SCALE GENOMIC DNA]</scope>
    <source>
        <strain evidence="1">Lindl</strain>
    </source>
</reference>
<accession>A0AAV7GQ15</accession>
<proteinExistence type="predicted"/>
<name>A0AAV7GQ15_DENCH</name>
<gene>
    <name evidence="1" type="ORF">IEQ34_013556</name>
</gene>
<dbReference type="Proteomes" id="UP000775213">
    <property type="component" value="Unassembled WGS sequence"/>
</dbReference>
<dbReference type="AlphaFoldDB" id="A0AAV7GQ15"/>
<evidence type="ECO:0000313" key="2">
    <source>
        <dbReference type="Proteomes" id="UP000775213"/>
    </source>
</evidence>
<comment type="caution">
    <text evidence="1">The sequence shown here is derived from an EMBL/GenBank/DDBJ whole genome shotgun (WGS) entry which is preliminary data.</text>
</comment>
<dbReference type="EMBL" id="JAGFBR010000012">
    <property type="protein sequence ID" value="KAH0458241.1"/>
    <property type="molecule type" value="Genomic_DNA"/>
</dbReference>
<keyword evidence="2" id="KW-1185">Reference proteome</keyword>
<sequence length="151" mass="16892">MDGRSTPCSAKHFSAASTYLFSESLLMVPRRWGSMIFSINPFRFHCIPHSARFTCSRGSAGSNAGRAHIVSSNTTPKEYTSDFSVSCCRRKYSGSRYPKLPFTAVLTWVWLPGASFDSPKSDTLATKFSSRRILVVLTSRWIIPCAVPVWR</sequence>
<organism evidence="1 2">
    <name type="scientific">Dendrobium chrysotoxum</name>
    <name type="common">Orchid</name>
    <dbReference type="NCBI Taxonomy" id="161865"/>
    <lineage>
        <taxon>Eukaryota</taxon>
        <taxon>Viridiplantae</taxon>
        <taxon>Streptophyta</taxon>
        <taxon>Embryophyta</taxon>
        <taxon>Tracheophyta</taxon>
        <taxon>Spermatophyta</taxon>
        <taxon>Magnoliopsida</taxon>
        <taxon>Liliopsida</taxon>
        <taxon>Asparagales</taxon>
        <taxon>Orchidaceae</taxon>
        <taxon>Epidendroideae</taxon>
        <taxon>Malaxideae</taxon>
        <taxon>Dendrobiinae</taxon>
        <taxon>Dendrobium</taxon>
    </lineage>
</organism>
<evidence type="ECO:0000313" key="1">
    <source>
        <dbReference type="EMBL" id="KAH0458241.1"/>
    </source>
</evidence>
<protein>
    <submittedName>
        <fullName evidence="1">Uncharacterized protein</fullName>
    </submittedName>
</protein>